<reference evidence="1 2" key="1">
    <citation type="submission" date="2011-02" db="EMBL/GenBank/DDBJ databases">
        <title>The Genome Sequence of Sphaeroforma arctica JP610.</title>
        <authorList>
            <consortium name="The Broad Institute Genome Sequencing Platform"/>
            <person name="Russ C."/>
            <person name="Cuomo C."/>
            <person name="Young S.K."/>
            <person name="Zeng Q."/>
            <person name="Gargeya S."/>
            <person name="Alvarado L."/>
            <person name="Berlin A."/>
            <person name="Chapman S.B."/>
            <person name="Chen Z."/>
            <person name="Freedman E."/>
            <person name="Gellesch M."/>
            <person name="Goldberg J."/>
            <person name="Griggs A."/>
            <person name="Gujja S."/>
            <person name="Heilman E."/>
            <person name="Heiman D."/>
            <person name="Howarth C."/>
            <person name="Mehta T."/>
            <person name="Neiman D."/>
            <person name="Pearson M."/>
            <person name="Roberts A."/>
            <person name="Saif S."/>
            <person name="Shea T."/>
            <person name="Shenoy N."/>
            <person name="Sisk P."/>
            <person name="Stolte C."/>
            <person name="Sykes S."/>
            <person name="White J."/>
            <person name="Yandava C."/>
            <person name="Burger G."/>
            <person name="Gray M.W."/>
            <person name="Holland P.W.H."/>
            <person name="King N."/>
            <person name="Lang F.B.F."/>
            <person name="Roger A.J."/>
            <person name="Ruiz-Trillo I."/>
            <person name="Haas B."/>
            <person name="Nusbaum C."/>
            <person name="Birren B."/>
        </authorList>
    </citation>
    <scope>NUCLEOTIDE SEQUENCE [LARGE SCALE GENOMIC DNA]</scope>
    <source>
        <strain evidence="1 2">JP610</strain>
    </source>
</reference>
<organism evidence="1 2">
    <name type="scientific">Sphaeroforma arctica JP610</name>
    <dbReference type="NCBI Taxonomy" id="667725"/>
    <lineage>
        <taxon>Eukaryota</taxon>
        <taxon>Ichthyosporea</taxon>
        <taxon>Ichthyophonida</taxon>
        <taxon>Sphaeroforma</taxon>
    </lineage>
</organism>
<accession>A0A0L0GC37</accession>
<dbReference type="Proteomes" id="UP000054560">
    <property type="component" value="Unassembled WGS sequence"/>
</dbReference>
<dbReference type="EMBL" id="KQ241650">
    <property type="protein sequence ID" value="KNC86466.1"/>
    <property type="molecule type" value="Genomic_DNA"/>
</dbReference>
<dbReference type="AlphaFoldDB" id="A0A0L0GC37"/>
<evidence type="ECO:0000313" key="2">
    <source>
        <dbReference type="Proteomes" id="UP000054560"/>
    </source>
</evidence>
<dbReference type="GeneID" id="25901880"/>
<evidence type="ECO:0000313" key="1">
    <source>
        <dbReference type="EMBL" id="KNC86466.1"/>
    </source>
</evidence>
<keyword evidence="2" id="KW-1185">Reference proteome</keyword>
<dbReference type="RefSeq" id="XP_014160368.1">
    <property type="nucleotide sequence ID" value="XM_014304893.1"/>
</dbReference>
<sequence length="146" mass="16218">MRGAKDGSDIAYLPLFSEVSQSDHSIVCYSKRHDVFLNLLVTGGTSSRSDDRVGPDMGATALCHQVWMEARRCAPLCDVVRILKAKVAMTIKKARIKRSSSVEKAHARALQSAGQWLWVILAYNALQNASQPYKYHKVIQKVCGLK</sequence>
<name>A0A0L0GC37_9EUKA</name>
<gene>
    <name evidence="1" type="ORF">SARC_01376</name>
</gene>
<proteinExistence type="predicted"/>
<protein>
    <submittedName>
        <fullName evidence="1">Uncharacterized protein</fullName>
    </submittedName>
</protein>